<proteinExistence type="predicted"/>
<keyword evidence="2" id="KW-1185">Reference proteome</keyword>
<dbReference type="GO" id="GO:0016791">
    <property type="term" value="F:phosphatase activity"/>
    <property type="evidence" value="ECO:0007669"/>
    <property type="project" value="TreeGrafter"/>
</dbReference>
<reference evidence="1 2" key="1">
    <citation type="submission" date="2018-11" db="EMBL/GenBank/DDBJ databases">
        <authorList>
            <consortium name="Pathogen Informatics"/>
        </authorList>
    </citation>
    <scope>NUCLEOTIDE SEQUENCE [LARGE SCALE GENOMIC DNA]</scope>
</reference>
<dbReference type="Gene3D" id="1.10.150.240">
    <property type="entry name" value="Putative phosphatase, domain 2"/>
    <property type="match status" value="1"/>
</dbReference>
<sequence>MMGRKEGEAFRWLIDKLDIGDKITPEQYLKEYDSMLKEMYAHCKALPGIPTALCSGSRSSMYGPRREPHKDWLDLISIRVFIGDMDEIKHGKPYPDGFLAAMNRFTLKLLLRFPQKPANPSKVLVFEDAPNGGRAAIAAGMKCVMVPADEHREEVMTLKVDKVLNSLEEFRPEEFGLPAFE</sequence>
<evidence type="ECO:0000313" key="1">
    <source>
        <dbReference type="EMBL" id="VDM81757.1"/>
    </source>
</evidence>
<dbReference type="InterPro" id="IPR023198">
    <property type="entry name" value="PGP-like_dom2"/>
</dbReference>
<dbReference type="PANTHER" id="PTHR18901:SF38">
    <property type="entry name" value="PSEUDOURIDINE-5'-PHOSPHATASE"/>
    <property type="match status" value="1"/>
</dbReference>
<dbReference type="Gene3D" id="3.40.50.1000">
    <property type="entry name" value="HAD superfamily/HAD-like"/>
    <property type="match status" value="1"/>
</dbReference>
<gene>
    <name evidence="1" type="ORF">SVUK_LOCUS16755</name>
</gene>
<dbReference type="PANTHER" id="PTHR18901">
    <property type="entry name" value="2-DEOXYGLUCOSE-6-PHOSPHATE PHOSPHATASE 2"/>
    <property type="match status" value="1"/>
</dbReference>
<dbReference type="InterPro" id="IPR023214">
    <property type="entry name" value="HAD_sf"/>
</dbReference>
<protein>
    <submittedName>
        <fullName evidence="1">Uncharacterized protein</fullName>
    </submittedName>
</protein>
<dbReference type="AlphaFoldDB" id="A0A3P7JZN6"/>
<dbReference type="SUPFAM" id="SSF56784">
    <property type="entry name" value="HAD-like"/>
    <property type="match status" value="1"/>
</dbReference>
<dbReference type="Proteomes" id="UP000270094">
    <property type="component" value="Unassembled WGS sequence"/>
</dbReference>
<dbReference type="InterPro" id="IPR036412">
    <property type="entry name" value="HAD-like_sf"/>
</dbReference>
<accession>A0A3P7JZN6</accession>
<organism evidence="1 2">
    <name type="scientific">Strongylus vulgaris</name>
    <name type="common">Blood worm</name>
    <dbReference type="NCBI Taxonomy" id="40348"/>
    <lineage>
        <taxon>Eukaryota</taxon>
        <taxon>Metazoa</taxon>
        <taxon>Ecdysozoa</taxon>
        <taxon>Nematoda</taxon>
        <taxon>Chromadorea</taxon>
        <taxon>Rhabditida</taxon>
        <taxon>Rhabditina</taxon>
        <taxon>Rhabditomorpha</taxon>
        <taxon>Strongyloidea</taxon>
        <taxon>Strongylidae</taxon>
        <taxon>Strongylus</taxon>
    </lineage>
</organism>
<dbReference type="EMBL" id="UYYB01114383">
    <property type="protein sequence ID" value="VDM81757.1"/>
    <property type="molecule type" value="Genomic_DNA"/>
</dbReference>
<dbReference type="OrthoDB" id="40579at2759"/>
<evidence type="ECO:0000313" key="2">
    <source>
        <dbReference type="Proteomes" id="UP000270094"/>
    </source>
</evidence>
<name>A0A3P7JZN6_STRVU</name>
<dbReference type="Pfam" id="PF00702">
    <property type="entry name" value="Hydrolase"/>
    <property type="match status" value="1"/>
</dbReference>